<evidence type="ECO:0000256" key="1">
    <source>
        <dbReference type="SAM" id="MobiDB-lite"/>
    </source>
</evidence>
<evidence type="ECO:0000313" key="2">
    <source>
        <dbReference type="EMBL" id="ORX34426.1"/>
    </source>
</evidence>
<comment type="caution">
    <text evidence="2">The sequence shown here is derived from an EMBL/GenBank/DDBJ whole genome shotgun (WGS) entry which is preliminary data.</text>
</comment>
<dbReference type="AlphaFoldDB" id="A0A1Y1UA93"/>
<keyword evidence="3" id="KW-1185">Reference proteome</keyword>
<gene>
    <name evidence="2" type="ORF">BD324DRAFT_635878</name>
</gene>
<organism evidence="2 3">
    <name type="scientific">Kockovaella imperatae</name>
    <dbReference type="NCBI Taxonomy" id="4999"/>
    <lineage>
        <taxon>Eukaryota</taxon>
        <taxon>Fungi</taxon>
        <taxon>Dikarya</taxon>
        <taxon>Basidiomycota</taxon>
        <taxon>Agaricomycotina</taxon>
        <taxon>Tremellomycetes</taxon>
        <taxon>Tremellales</taxon>
        <taxon>Cuniculitremaceae</taxon>
        <taxon>Kockovaella</taxon>
    </lineage>
</organism>
<sequence length="222" mass="24391">MTAHSDHNSSAYSHPLSHDDEHFTVAASSPSDVTSHEDTPKHQSPNNGSPSEDPPQYTDCQDTSRPSRIDGLLLVSCDVDSTEIFEEPKRIFGIKISSGKVPTGVSTFTPRFRTRSLIHSLGTKYFDEEEGIPQQMYDHDMQPRTARSEEQDAVAANLRKMTEKVLSATKPQSTNVLWSKVIPGGTFDDLSGHCDEEALKTLGWDYDLASDPVSFSSGCSPS</sequence>
<name>A0A1Y1UA93_9TREE</name>
<dbReference type="InParanoid" id="A0A1Y1UA93"/>
<accession>A0A1Y1UA93</accession>
<dbReference type="Proteomes" id="UP000193218">
    <property type="component" value="Unassembled WGS sequence"/>
</dbReference>
<dbReference type="GeneID" id="33558652"/>
<evidence type="ECO:0000313" key="3">
    <source>
        <dbReference type="Proteomes" id="UP000193218"/>
    </source>
</evidence>
<dbReference type="RefSeq" id="XP_021868689.1">
    <property type="nucleotide sequence ID" value="XM_022016843.1"/>
</dbReference>
<reference evidence="2 3" key="1">
    <citation type="submission" date="2017-03" db="EMBL/GenBank/DDBJ databases">
        <title>Widespread Adenine N6-methylation of Active Genes in Fungi.</title>
        <authorList>
            <consortium name="DOE Joint Genome Institute"/>
            <person name="Mondo S.J."/>
            <person name="Dannebaum R.O."/>
            <person name="Kuo R.C."/>
            <person name="Louie K.B."/>
            <person name="Bewick A.J."/>
            <person name="Labutti K."/>
            <person name="Haridas S."/>
            <person name="Kuo A."/>
            <person name="Salamov A."/>
            <person name="Ahrendt S.R."/>
            <person name="Lau R."/>
            <person name="Bowen B.P."/>
            <person name="Lipzen A."/>
            <person name="Sullivan W."/>
            <person name="Andreopoulos W.B."/>
            <person name="Clum A."/>
            <person name="Lindquist E."/>
            <person name="Daum C."/>
            <person name="Northen T.R."/>
            <person name="Ramamoorthy G."/>
            <person name="Schmitz R.J."/>
            <person name="Gryganskyi A."/>
            <person name="Culley D."/>
            <person name="Magnuson J."/>
            <person name="James T.Y."/>
            <person name="O'Malley M.A."/>
            <person name="Stajich J.E."/>
            <person name="Spatafora J.W."/>
            <person name="Visel A."/>
            <person name="Grigoriev I.V."/>
        </authorList>
    </citation>
    <scope>NUCLEOTIDE SEQUENCE [LARGE SCALE GENOMIC DNA]</scope>
    <source>
        <strain evidence="2 3">NRRL Y-17943</strain>
    </source>
</reference>
<protein>
    <submittedName>
        <fullName evidence="2">Uncharacterized protein</fullName>
    </submittedName>
</protein>
<dbReference type="EMBL" id="NBSH01000014">
    <property type="protein sequence ID" value="ORX34426.1"/>
    <property type="molecule type" value="Genomic_DNA"/>
</dbReference>
<proteinExistence type="predicted"/>
<feature type="region of interest" description="Disordered" evidence="1">
    <location>
        <begin position="1"/>
        <end position="65"/>
    </location>
</feature>